<dbReference type="Gene3D" id="3.90.1200.10">
    <property type="match status" value="1"/>
</dbReference>
<keyword evidence="4" id="KW-0808">Transferase</keyword>
<dbReference type="Pfam" id="PF01636">
    <property type="entry name" value="APH"/>
    <property type="match status" value="1"/>
</dbReference>
<evidence type="ECO:0000256" key="1">
    <source>
        <dbReference type="ARBA" id="ARBA00022741"/>
    </source>
</evidence>
<dbReference type="AlphaFoldDB" id="A0AAE3HN12"/>
<dbReference type="Proteomes" id="UP001204445">
    <property type="component" value="Unassembled WGS sequence"/>
</dbReference>
<gene>
    <name evidence="4" type="ORF">J2T55_002236</name>
</gene>
<comment type="caution">
    <text evidence="4">The sequence shown here is derived from an EMBL/GenBank/DDBJ whole genome shotgun (WGS) entry which is preliminary data.</text>
</comment>
<dbReference type="Gene3D" id="3.30.200.20">
    <property type="entry name" value="Phosphorylase Kinase, domain 1"/>
    <property type="match status" value="1"/>
</dbReference>
<evidence type="ECO:0000256" key="2">
    <source>
        <dbReference type="ARBA" id="ARBA00022840"/>
    </source>
</evidence>
<keyword evidence="4" id="KW-0418">Kinase</keyword>
<reference evidence="4" key="1">
    <citation type="submission" date="2022-08" db="EMBL/GenBank/DDBJ databases">
        <title>Genomic Encyclopedia of Type Strains, Phase III (KMG-III): the genomes of soil and plant-associated and newly described type strains.</title>
        <authorList>
            <person name="Whitman W."/>
        </authorList>
    </citation>
    <scope>NUCLEOTIDE SEQUENCE</scope>
    <source>
        <strain evidence="4">HMT 1</strain>
    </source>
</reference>
<evidence type="ECO:0000313" key="5">
    <source>
        <dbReference type="Proteomes" id="UP001204445"/>
    </source>
</evidence>
<keyword evidence="1" id="KW-0547">Nucleotide-binding</keyword>
<dbReference type="PANTHER" id="PTHR33540:SF1">
    <property type="entry name" value="N-ACETYLMURAMATE_N-ACETYLGLUCOSAMINE KINASE"/>
    <property type="match status" value="1"/>
</dbReference>
<dbReference type="InterPro" id="IPR002575">
    <property type="entry name" value="Aminoglycoside_PTrfase"/>
</dbReference>
<keyword evidence="2" id="KW-0067">ATP-binding</keyword>
<organism evidence="4 5">
    <name type="scientific">Methylohalomonas lacus</name>
    <dbReference type="NCBI Taxonomy" id="398773"/>
    <lineage>
        <taxon>Bacteria</taxon>
        <taxon>Pseudomonadati</taxon>
        <taxon>Pseudomonadota</taxon>
        <taxon>Gammaproteobacteria</taxon>
        <taxon>Methylohalomonadales</taxon>
        <taxon>Methylohalomonadaceae</taxon>
        <taxon>Methylohalomonas</taxon>
    </lineage>
</organism>
<dbReference type="EC" id="2.7.1.-" evidence="4"/>
<evidence type="ECO:0000313" key="4">
    <source>
        <dbReference type="EMBL" id="MCS3904201.1"/>
    </source>
</evidence>
<keyword evidence="5" id="KW-1185">Reference proteome</keyword>
<proteinExistence type="predicted"/>
<dbReference type="SUPFAM" id="SSF56112">
    <property type="entry name" value="Protein kinase-like (PK-like)"/>
    <property type="match status" value="1"/>
</dbReference>
<dbReference type="GO" id="GO:0016301">
    <property type="term" value="F:kinase activity"/>
    <property type="evidence" value="ECO:0007669"/>
    <property type="project" value="UniProtKB-KW"/>
</dbReference>
<dbReference type="InterPro" id="IPR011009">
    <property type="entry name" value="Kinase-like_dom_sf"/>
</dbReference>
<accession>A0AAE3HN12</accession>
<dbReference type="GO" id="GO:0005524">
    <property type="term" value="F:ATP binding"/>
    <property type="evidence" value="ECO:0007669"/>
    <property type="project" value="UniProtKB-KW"/>
</dbReference>
<feature type="domain" description="Aminoglycoside phosphotransferase" evidence="3">
    <location>
        <begin position="29"/>
        <end position="252"/>
    </location>
</feature>
<protein>
    <submittedName>
        <fullName evidence="4">Aminoglycoside/choline kinase family phosphotransferase</fullName>
        <ecNumber evidence="4">2.7.1.-</ecNumber>
    </submittedName>
</protein>
<dbReference type="PANTHER" id="PTHR33540">
    <property type="entry name" value="TRNA THREONYLCARBAMOYLADENOSINE BIOSYNTHESIS PROTEIN TSAE"/>
    <property type="match status" value="1"/>
</dbReference>
<evidence type="ECO:0000259" key="3">
    <source>
        <dbReference type="Pfam" id="PF01636"/>
    </source>
</evidence>
<name>A0AAE3HN12_9GAMM</name>
<dbReference type="EMBL" id="JANUCT010000017">
    <property type="protein sequence ID" value="MCS3904201.1"/>
    <property type="molecule type" value="Genomic_DNA"/>
</dbReference>
<sequence>MATPQSTAATDPRLAALHDWLAPRFGIVTLEPASSDASFRRYFRFHQGGRSYVVMDAPPEHEDCRPFVDIAARLQRAGLHVPGILAADLERGFLLLGDLGTTVYLAVLNEANADALFADAIAALVTMQADADASGLPAYDRALLLRELNLFVDWYLGRHLQIELDAAEAADLAAVFEALITRAQAQAQVFVHRDYMPRNLMVSQPNPGVLDFQDAVVGPVSYDPVCLFRDAFISWPAARVSDWLHEYWQQGRARGVPLPPRFADFQVDVDWMGVQRHLKVLGIFARIRHRDGKPQYLEDAPRFFEYILQVAPRYPELAPLAALFAKRILPAVH</sequence>